<feature type="active site" description="Charge relay system" evidence="6">
    <location>
        <position position="526"/>
    </location>
</feature>
<evidence type="ECO:0000256" key="2">
    <source>
        <dbReference type="ARBA" id="ARBA00022737"/>
    </source>
</evidence>
<dbReference type="PANTHER" id="PTHR24252">
    <property type="entry name" value="ACROSIN-RELATED"/>
    <property type="match status" value="1"/>
</dbReference>
<dbReference type="GO" id="GO:0006508">
    <property type="term" value="P:proteolysis"/>
    <property type="evidence" value="ECO:0007669"/>
    <property type="project" value="UniProtKB-KW"/>
</dbReference>
<dbReference type="EMBL" id="JAIWYP010000002">
    <property type="protein sequence ID" value="KAH3871109.1"/>
    <property type="molecule type" value="Genomic_DNA"/>
</dbReference>
<evidence type="ECO:0000256" key="7">
    <source>
        <dbReference type="PIRSR" id="PIRSR001155-2"/>
    </source>
</evidence>
<dbReference type="InterPro" id="IPR043504">
    <property type="entry name" value="Peptidase_S1_PA_chymotrypsin"/>
</dbReference>
<dbReference type="InterPro" id="IPR001254">
    <property type="entry name" value="Trypsin_dom"/>
</dbReference>
<dbReference type="PIRSF" id="PIRSF001155">
    <property type="entry name" value="C1r_C1s_MASP"/>
    <property type="match status" value="1"/>
</dbReference>
<dbReference type="Gene3D" id="2.40.10.10">
    <property type="entry name" value="Trypsin-like serine proteases"/>
    <property type="match status" value="1"/>
</dbReference>
<dbReference type="PROSITE" id="PS01209">
    <property type="entry name" value="LDLRA_1"/>
    <property type="match status" value="1"/>
</dbReference>
<reference evidence="14" key="1">
    <citation type="journal article" date="2019" name="bioRxiv">
        <title>The Genome of the Zebra Mussel, Dreissena polymorpha: A Resource for Invasive Species Research.</title>
        <authorList>
            <person name="McCartney M.A."/>
            <person name="Auch B."/>
            <person name="Kono T."/>
            <person name="Mallez S."/>
            <person name="Zhang Y."/>
            <person name="Obille A."/>
            <person name="Becker A."/>
            <person name="Abrahante J.E."/>
            <person name="Garbe J."/>
            <person name="Badalamenti J.P."/>
            <person name="Herman A."/>
            <person name="Mangelson H."/>
            <person name="Liachko I."/>
            <person name="Sullivan S."/>
            <person name="Sone E.D."/>
            <person name="Koren S."/>
            <person name="Silverstein K.A.T."/>
            <person name="Beckman K.B."/>
            <person name="Gohl D.M."/>
        </authorList>
    </citation>
    <scope>NUCLEOTIDE SEQUENCE</scope>
    <source>
        <strain evidence="14">Duluth1</strain>
        <tissue evidence="14">Whole animal</tissue>
    </source>
</reference>
<dbReference type="SMART" id="SM00020">
    <property type="entry name" value="Tryp_SPc"/>
    <property type="match status" value="1"/>
</dbReference>
<evidence type="ECO:0000256" key="10">
    <source>
        <dbReference type="PROSITE-ProRule" id="PRU00124"/>
    </source>
</evidence>
<dbReference type="PROSITE" id="PS50240">
    <property type="entry name" value="TRYPSIN_DOM"/>
    <property type="match status" value="1"/>
</dbReference>
<dbReference type="GO" id="GO:0006956">
    <property type="term" value="P:complement activation"/>
    <property type="evidence" value="ECO:0007669"/>
    <property type="project" value="InterPro"/>
</dbReference>
<dbReference type="GO" id="GO:0009566">
    <property type="term" value="P:fertilization"/>
    <property type="evidence" value="ECO:0007669"/>
    <property type="project" value="UniProtKB-ARBA"/>
</dbReference>
<dbReference type="PANTHER" id="PTHR24252:SF7">
    <property type="entry name" value="HYALIN"/>
    <property type="match status" value="1"/>
</dbReference>
<feature type="domain" description="CUB" evidence="12">
    <location>
        <begin position="168"/>
        <end position="285"/>
    </location>
</feature>
<dbReference type="Gene3D" id="4.10.400.10">
    <property type="entry name" value="Low-density Lipoprotein Receptor"/>
    <property type="match status" value="1"/>
</dbReference>
<dbReference type="FunFam" id="2.60.120.290:FF:000005">
    <property type="entry name" value="Procollagen C-endopeptidase enhancer 1"/>
    <property type="match status" value="1"/>
</dbReference>
<dbReference type="InterPro" id="IPR036055">
    <property type="entry name" value="LDL_receptor-like_sf"/>
</dbReference>
<feature type="modified residue" description="Phosphoserine; by CK2" evidence="8">
    <location>
        <position position="183"/>
    </location>
</feature>
<dbReference type="SMART" id="SM00192">
    <property type="entry name" value="LDLa"/>
    <property type="match status" value="1"/>
</dbReference>
<feature type="binding site" evidence="9">
    <location>
        <position position="142"/>
    </location>
    <ligand>
        <name>Ca(2+)</name>
        <dbReference type="ChEBI" id="CHEBI:29108"/>
        <label>2</label>
    </ligand>
</feature>
<dbReference type="InterPro" id="IPR023415">
    <property type="entry name" value="LDLR_class-A_CS"/>
</dbReference>
<keyword evidence="5 7" id="KW-1015">Disulfide bond</keyword>
<feature type="active site" description="Charge relay system" evidence="6">
    <location>
        <position position="384"/>
    </location>
</feature>
<evidence type="ECO:0000256" key="6">
    <source>
        <dbReference type="PIRSR" id="PIRSR001155-1"/>
    </source>
</evidence>
<dbReference type="CDD" id="cd00041">
    <property type="entry name" value="CUB"/>
    <property type="match status" value="2"/>
</dbReference>
<dbReference type="InterPro" id="IPR035914">
    <property type="entry name" value="Sperma_CUB_dom_sf"/>
</dbReference>
<dbReference type="Pfam" id="PF00431">
    <property type="entry name" value="CUB"/>
    <property type="match status" value="2"/>
</dbReference>
<dbReference type="InterPro" id="IPR009003">
    <property type="entry name" value="Peptidase_S1_PA"/>
</dbReference>
<evidence type="ECO:0000259" key="12">
    <source>
        <dbReference type="PROSITE" id="PS01180"/>
    </source>
</evidence>
<dbReference type="CDD" id="cd00112">
    <property type="entry name" value="LDLa"/>
    <property type="match status" value="1"/>
</dbReference>
<dbReference type="PROSITE" id="PS01180">
    <property type="entry name" value="CUB"/>
    <property type="match status" value="2"/>
</dbReference>
<dbReference type="SUPFAM" id="SSF50494">
    <property type="entry name" value="Trypsin-like serine proteases"/>
    <property type="match status" value="1"/>
</dbReference>
<evidence type="ECO:0000256" key="3">
    <source>
        <dbReference type="ARBA" id="ARBA00022801"/>
    </source>
</evidence>
<evidence type="ECO:0000313" key="14">
    <source>
        <dbReference type="EMBL" id="KAH3871109.1"/>
    </source>
</evidence>
<comment type="caution">
    <text evidence="14">The sequence shown here is derived from an EMBL/GenBank/DDBJ whole genome shotgun (WGS) entry which is preliminary data.</text>
</comment>
<feature type="binding site" evidence="9">
    <location>
        <position position="229"/>
    </location>
    <ligand>
        <name>Ca(2+)</name>
        <dbReference type="ChEBI" id="CHEBI:29108"/>
        <label>3</label>
    </ligand>
</feature>
<dbReference type="FunFam" id="2.60.120.290:FF:000013">
    <property type="entry name" value="Membrane frizzled-related protein"/>
    <property type="match status" value="1"/>
</dbReference>
<dbReference type="PROSITE" id="PS00135">
    <property type="entry name" value="TRYPSIN_SER"/>
    <property type="match status" value="1"/>
</dbReference>
<keyword evidence="1 11" id="KW-0645">Protease</keyword>
<feature type="disulfide bond" evidence="7 10">
    <location>
        <begin position="308"/>
        <end position="323"/>
    </location>
</feature>
<comment type="caution">
    <text evidence="10">Lacks conserved residue(s) required for the propagation of feature annotation.</text>
</comment>
<dbReference type="GO" id="GO:0004252">
    <property type="term" value="F:serine-type endopeptidase activity"/>
    <property type="evidence" value="ECO:0007669"/>
    <property type="project" value="InterPro"/>
</dbReference>
<dbReference type="Gene3D" id="2.60.120.290">
    <property type="entry name" value="Spermadhesin, CUB domain"/>
    <property type="match status" value="2"/>
</dbReference>
<keyword evidence="8" id="KW-0597">Phosphoprotein</keyword>
<protein>
    <submittedName>
        <fullName evidence="14">Uncharacterized protein</fullName>
    </submittedName>
</protein>
<evidence type="ECO:0000256" key="9">
    <source>
        <dbReference type="PIRSR" id="PIRSR001155-4"/>
    </source>
</evidence>
<evidence type="ECO:0000259" key="13">
    <source>
        <dbReference type="PROSITE" id="PS50240"/>
    </source>
</evidence>
<evidence type="ECO:0000256" key="4">
    <source>
        <dbReference type="ARBA" id="ARBA00022825"/>
    </source>
</evidence>
<feature type="binding site" evidence="9">
    <location>
        <position position="123"/>
    </location>
    <ligand>
        <name>Ca(2+)</name>
        <dbReference type="ChEBI" id="CHEBI:29108"/>
        <label>1</label>
    </ligand>
</feature>
<feature type="active site" description="Charge relay system" evidence="6">
    <location>
        <position position="433"/>
    </location>
</feature>
<dbReference type="InterPro" id="IPR002172">
    <property type="entry name" value="LDrepeatLR_classA_rpt"/>
</dbReference>
<dbReference type="FunFam" id="2.40.10.10:FF:000003">
    <property type="entry name" value="Transmembrane serine protease 3"/>
    <property type="match status" value="1"/>
</dbReference>
<keyword evidence="4 11" id="KW-0720">Serine protease</keyword>
<dbReference type="CDD" id="cd00190">
    <property type="entry name" value="Tryp_SPc"/>
    <property type="match status" value="1"/>
</dbReference>
<evidence type="ECO:0000256" key="1">
    <source>
        <dbReference type="ARBA" id="ARBA00022670"/>
    </source>
</evidence>
<keyword evidence="9" id="KW-0479">Metal-binding</keyword>
<dbReference type="Pfam" id="PF00057">
    <property type="entry name" value="Ldl_recept_a"/>
    <property type="match status" value="1"/>
</dbReference>
<dbReference type="InterPro" id="IPR018114">
    <property type="entry name" value="TRYPSIN_HIS"/>
</dbReference>
<dbReference type="PROSITE" id="PS50068">
    <property type="entry name" value="LDLRA_2"/>
    <property type="match status" value="1"/>
</dbReference>
<dbReference type="AlphaFoldDB" id="A0A9D4RJY9"/>
<dbReference type="InterPro" id="IPR000859">
    <property type="entry name" value="CUB_dom"/>
</dbReference>
<keyword evidence="3 11" id="KW-0378">Hydrolase</keyword>
<proteinExistence type="predicted"/>
<dbReference type="PROSITE" id="PS00134">
    <property type="entry name" value="TRYPSIN_HIS"/>
    <property type="match status" value="1"/>
</dbReference>
<evidence type="ECO:0000313" key="15">
    <source>
        <dbReference type="Proteomes" id="UP000828390"/>
    </source>
</evidence>
<feature type="disulfide bond" evidence="7">
    <location>
        <begin position="226"/>
        <end position="248"/>
    </location>
</feature>
<dbReference type="InterPro" id="IPR024175">
    <property type="entry name" value="Pept_S1A_C1r/C1S/mannan-bd"/>
</dbReference>
<gene>
    <name evidence="14" type="ORF">DPMN_034303</name>
</gene>
<dbReference type="SUPFAM" id="SSF57424">
    <property type="entry name" value="LDL receptor-like module"/>
    <property type="match status" value="1"/>
</dbReference>
<dbReference type="InterPro" id="IPR001314">
    <property type="entry name" value="Peptidase_S1A"/>
</dbReference>
<dbReference type="SMART" id="SM00042">
    <property type="entry name" value="CUB"/>
    <property type="match status" value="2"/>
</dbReference>
<dbReference type="InterPro" id="IPR033116">
    <property type="entry name" value="TRYPSIN_SER"/>
</dbReference>
<organism evidence="14 15">
    <name type="scientific">Dreissena polymorpha</name>
    <name type="common">Zebra mussel</name>
    <name type="synonym">Mytilus polymorpha</name>
    <dbReference type="NCBI Taxonomy" id="45954"/>
    <lineage>
        <taxon>Eukaryota</taxon>
        <taxon>Metazoa</taxon>
        <taxon>Spiralia</taxon>
        <taxon>Lophotrochozoa</taxon>
        <taxon>Mollusca</taxon>
        <taxon>Bivalvia</taxon>
        <taxon>Autobranchia</taxon>
        <taxon>Heteroconchia</taxon>
        <taxon>Euheterodonta</taxon>
        <taxon>Imparidentia</taxon>
        <taxon>Neoheterodontei</taxon>
        <taxon>Myida</taxon>
        <taxon>Dreissenoidea</taxon>
        <taxon>Dreissenidae</taxon>
        <taxon>Dreissena</taxon>
    </lineage>
</organism>
<name>A0A9D4RJY9_DREPO</name>
<feature type="binding site" evidence="9">
    <location>
        <position position="97"/>
    </location>
    <ligand>
        <name>Ca(2+)</name>
        <dbReference type="ChEBI" id="CHEBI:29108"/>
        <label>1</label>
    </ligand>
</feature>
<feature type="binding site" evidence="9">
    <location>
        <position position="270"/>
    </location>
    <ligand>
        <name>Ca(2+)</name>
        <dbReference type="ChEBI" id="CHEBI:29108"/>
        <label>3</label>
    </ligand>
</feature>
<accession>A0A9D4RJY9</accession>
<dbReference type="SUPFAM" id="SSF49854">
    <property type="entry name" value="Spermadhesin, CUB domain"/>
    <property type="match status" value="2"/>
</dbReference>
<reference evidence="14" key="2">
    <citation type="submission" date="2020-11" db="EMBL/GenBank/DDBJ databases">
        <authorList>
            <person name="McCartney M.A."/>
            <person name="Auch B."/>
            <person name="Kono T."/>
            <person name="Mallez S."/>
            <person name="Becker A."/>
            <person name="Gohl D.M."/>
            <person name="Silverstein K.A.T."/>
            <person name="Koren S."/>
            <person name="Bechman K.B."/>
            <person name="Herman A."/>
            <person name="Abrahante J.E."/>
            <person name="Garbe J."/>
        </authorList>
    </citation>
    <scope>NUCLEOTIDE SEQUENCE</scope>
    <source>
        <strain evidence="14">Duluth1</strain>
        <tissue evidence="14">Whole animal</tissue>
    </source>
</reference>
<feature type="domain" description="CUB" evidence="12">
    <location>
        <begin position="39"/>
        <end position="153"/>
    </location>
</feature>
<dbReference type="GO" id="GO:0046872">
    <property type="term" value="F:metal ion binding"/>
    <property type="evidence" value="ECO:0007669"/>
    <property type="project" value="UniProtKB-KW"/>
</dbReference>
<keyword evidence="15" id="KW-1185">Reference proteome</keyword>
<dbReference type="Proteomes" id="UP000828390">
    <property type="component" value="Unassembled WGS sequence"/>
</dbReference>
<evidence type="ECO:0000256" key="11">
    <source>
        <dbReference type="RuleBase" id="RU363034"/>
    </source>
</evidence>
<keyword evidence="9" id="KW-0106">Calcium</keyword>
<dbReference type="GO" id="GO:0005576">
    <property type="term" value="C:extracellular region"/>
    <property type="evidence" value="ECO:0007669"/>
    <property type="project" value="InterPro"/>
</dbReference>
<feature type="binding site" evidence="9">
    <location>
        <position position="89"/>
    </location>
    <ligand>
        <name>Ca(2+)</name>
        <dbReference type="ChEBI" id="CHEBI:29108"/>
        <label>1</label>
    </ligand>
</feature>
<dbReference type="Pfam" id="PF00089">
    <property type="entry name" value="Trypsin"/>
    <property type="match status" value="1"/>
</dbReference>
<keyword evidence="2" id="KW-0677">Repeat</keyword>
<dbReference type="PRINTS" id="PR00722">
    <property type="entry name" value="CHYMOTRYPSIN"/>
</dbReference>
<evidence type="ECO:0000256" key="5">
    <source>
        <dbReference type="ARBA" id="ARBA00023157"/>
    </source>
</evidence>
<feature type="disulfide bond" evidence="10">
    <location>
        <begin position="296"/>
        <end position="314"/>
    </location>
</feature>
<feature type="disulfide bond" evidence="7">
    <location>
        <begin position="522"/>
        <end position="562"/>
    </location>
</feature>
<evidence type="ECO:0000256" key="8">
    <source>
        <dbReference type="PIRSR" id="PIRSR001155-3"/>
    </source>
</evidence>
<feature type="disulfide bond" evidence="7">
    <location>
        <begin position="495"/>
        <end position="511"/>
    </location>
</feature>
<sequence>MGDSGTEMRVIYILAIASCLQIRGDDALRIRRFVDNSQNRQTLDATAVGTFSSPNYGNALYPANTTYTWLLITDPRQHVHLHFSNFSLETSPGCAHDQVRIYDGPSHLSRVLKVLCGHVLPSDVVSTSSTLLVLFLSNGANEDTGFSVIFSPYTPPLPPTEGYKDDGCHGNTQVITSSATFLSSPGYDGHSYYDNNIQCSWLIQAPAGMIVRLKFQDFFTEKIADCSYDYLAVYNGGDSSAPRLAQFCGLQFPDDIFSSGDRVLLKFVSDPDLTRTGFNLTFDFVPASNKCTMFRCGDGSCILEQMVCNRLAECPDRTDELLCDTNNSTCGMPTVSPSVASHRIVGGREATPHSHPWIVSLQINSSHICGGAILTDHWVLTAAHCFEANRHTPEWTVVAGKHSKDKYEQSAQVRQVERIAVYSTYDYLSTTDDIALVKVTAPFTFNAYVGTVCLPTREPVPGEYGIVAGWGEIMGTCCPDVLKQTTLPIVDRATCNQPDHLGNQVTRDMFCAGYEEGGQDACQGDSGGPFVIQDGDRWRIAGITSFGSLCAGMYWTEVFSLCVSAKSPGVYTNVYDYLAWIRQKVAMD</sequence>
<feature type="domain" description="Peptidase S1" evidence="13">
    <location>
        <begin position="344"/>
        <end position="586"/>
    </location>
</feature>